<keyword evidence="3 10" id="KW-0808">Transferase</keyword>
<evidence type="ECO:0000256" key="8">
    <source>
        <dbReference type="NCBIfam" id="TIGR02091"/>
    </source>
</evidence>
<proteinExistence type="inferred from homology"/>
<dbReference type="NCBIfam" id="NF002772">
    <property type="entry name" value="PRK02862.1"/>
    <property type="match status" value="1"/>
</dbReference>
<keyword evidence="6" id="KW-0067">ATP-binding</keyword>
<accession>A0AAE6IW74</accession>
<dbReference type="EMBL" id="CP042817">
    <property type="protein sequence ID" value="QEJ99337.1"/>
    <property type="molecule type" value="Genomic_DNA"/>
</dbReference>
<dbReference type="InterPro" id="IPR005835">
    <property type="entry name" value="NTP_transferase_dom"/>
</dbReference>
<dbReference type="CDD" id="cd04651">
    <property type="entry name" value="LbH_G1P_AT_C"/>
    <property type="match status" value="1"/>
</dbReference>
<dbReference type="GO" id="GO:0005978">
    <property type="term" value="P:glycogen biosynthetic process"/>
    <property type="evidence" value="ECO:0007669"/>
    <property type="project" value="UniProtKB-UniRule"/>
</dbReference>
<evidence type="ECO:0000256" key="7">
    <source>
        <dbReference type="ARBA" id="ARBA00023277"/>
    </source>
</evidence>
<organism evidence="10 11">
    <name type="scientific">Treponema phagedenis</name>
    <dbReference type="NCBI Taxonomy" id="162"/>
    <lineage>
        <taxon>Bacteria</taxon>
        <taxon>Pseudomonadati</taxon>
        <taxon>Spirochaetota</taxon>
        <taxon>Spirochaetia</taxon>
        <taxon>Spirochaetales</taxon>
        <taxon>Treponemataceae</taxon>
        <taxon>Treponema</taxon>
    </lineage>
</organism>
<dbReference type="InterPro" id="IPR011831">
    <property type="entry name" value="ADP-Glc_PPase"/>
</dbReference>
<evidence type="ECO:0000256" key="4">
    <source>
        <dbReference type="ARBA" id="ARBA00022695"/>
    </source>
</evidence>
<dbReference type="PROSITE" id="PS00809">
    <property type="entry name" value="ADP_GLC_PYROPHOSPH_2"/>
    <property type="match status" value="1"/>
</dbReference>
<reference evidence="10 11" key="1">
    <citation type="submission" date="2019-08" db="EMBL/GenBank/DDBJ databases">
        <authorList>
            <person name="Kuhnert P."/>
        </authorList>
    </citation>
    <scope>NUCLEOTIDE SEQUENCE [LARGE SCALE GENOMIC DNA]</scope>
    <source>
        <strain evidence="10 11">B36.5</strain>
    </source>
</reference>
<dbReference type="Pfam" id="PF25247">
    <property type="entry name" value="LbH_GLGC"/>
    <property type="match status" value="1"/>
</dbReference>
<name>A0AAE6IW74_TREPH</name>
<evidence type="ECO:0000256" key="1">
    <source>
        <dbReference type="ARBA" id="ARBA00010443"/>
    </source>
</evidence>
<evidence type="ECO:0000256" key="5">
    <source>
        <dbReference type="ARBA" id="ARBA00022741"/>
    </source>
</evidence>
<evidence type="ECO:0000313" key="11">
    <source>
        <dbReference type="Proteomes" id="UP000323594"/>
    </source>
</evidence>
<dbReference type="SUPFAM" id="SSF51161">
    <property type="entry name" value="Trimeric LpxA-like enzymes"/>
    <property type="match status" value="1"/>
</dbReference>
<dbReference type="SUPFAM" id="SSF53448">
    <property type="entry name" value="Nucleotide-diphospho-sugar transferases"/>
    <property type="match status" value="1"/>
</dbReference>
<dbReference type="AlphaFoldDB" id="A0AAE6IW74"/>
<evidence type="ECO:0000256" key="6">
    <source>
        <dbReference type="ARBA" id="ARBA00022840"/>
    </source>
</evidence>
<dbReference type="NCBIfam" id="TIGR02091">
    <property type="entry name" value="glgC"/>
    <property type="match status" value="1"/>
</dbReference>
<keyword evidence="4 10" id="KW-0548">Nucleotidyltransferase</keyword>
<keyword evidence="7" id="KW-0119">Carbohydrate metabolism</keyword>
<dbReference type="PANTHER" id="PTHR43523">
    <property type="entry name" value="GLUCOSE-1-PHOSPHATE ADENYLYLTRANSFERASE-RELATED"/>
    <property type="match status" value="1"/>
</dbReference>
<dbReference type="InterPro" id="IPR011004">
    <property type="entry name" value="Trimer_LpxA-like_sf"/>
</dbReference>
<evidence type="ECO:0000259" key="9">
    <source>
        <dbReference type="Pfam" id="PF00483"/>
    </source>
</evidence>
<dbReference type="PROSITE" id="PS00808">
    <property type="entry name" value="ADP_GLC_PYROPHOSPH_1"/>
    <property type="match status" value="1"/>
</dbReference>
<dbReference type="Gene3D" id="3.90.550.10">
    <property type="entry name" value="Spore Coat Polysaccharide Biosynthesis Protein SpsA, Chain A"/>
    <property type="match status" value="1"/>
</dbReference>
<gene>
    <name evidence="10" type="ORF">FUT82_15970</name>
</gene>
<dbReference type="Proteomes" id="UP000323594">
    <property type="component" value="Chromosome"/>
</dbReference>
<dbReference type="Pfam" id="PF00483">
    <property type="entry name" value="NTP_transferase"/>
    <property type="match status" value="1"/>
</dbReference>
<keyword evidence="5" id="KW-0547">Nucleotide-binding</keyword>
<sequence>MSKVLSIILGGGKGTRLYPLTKERSKPAVPFGGKHRIVDIPISNCINSGFRNIYLLTQFNSASLHLHIAKAYIFDSFSNGFVEILAAEQTFDHSGWYEGTADAVRKNFTHFKTQKPSHYLILSGDQLYRMNLKDFLQKHEESGSDITIACTPVNRSDASGFGIMQIDKNSRITSFMEKPGATKNIDEWKIPENSKLGSFGEKEYLASMGIYIFNTEAMEGSLANNMTDFGKEIIPMAIQKYKVSAYVHTGYWEDIGTIRSFYEATLDLTEIKPQFDFYDAVMPIYTHNRNLPPSKINAETLDNATCSEGCVITSATIKHSVIGIRSIIESGSILEGVVCMGADYYETEAEKEEKRKKGTPCIGIGSNCRIKKAIIDKNACIGNNVSIGMGEVPPDGDYDYYHIVDRIYVITKNAIIPDGTII</sequence>
<comment type="similarity">
    <text evidence="1">Belongs to the bacterial/plant glucose-1-phosphate adenylyltransferase family.</text>
</comment>
<dbReference type="PROSITE" id="PS00810">
    <property type="entry name" value="ADP_GLC_PYROPHOSPH_3"/>
    <property type="match status" value="1"/>
</dbReference>
<dbReference type="InterPro" id="IPR005836">
    <property type="entry name" value="ADP_Glu_pyroP_CS"/>
</dbReference>
<dbReference type="GO" id="GO:0005524">
    <property type="term" value="F:ATP binding"/>
    <property type="evidence" value="ECO:0007669"/>
    <property type="project" value="UniProtKB-KW"/>
</dbReference>
<protein>
    <recommendedName>
        <fullName evidence="8">Glucose-1-phosphate adenylyltransferase</fullName>
        <ecNumber evidence="8">2.7.7.27</ecNumber>
    </recommendedName>
</protein>
<feature type="domain" description="Nucleotidyl transferase" evidence="9">
    <location>
        <begin position="6"/>
        <end position="269"/>
    </location>
</feature>
<dbReference type="CDD" id="cd02508">
    <property type="entry name" value="ADP_Glucose_PP"/>
    <property type="match status" value="1"/>
</dbReference>
<evidence type="ECO:0000313" key="10">
    <source>
        <dbReference type="EMBL" id="QEJ99337.1"/>
    </source>
</evidence>
<dbReference type="PANTHER" id="PTHR43523:SF12">
    <property type="entry name" value="GLUCOSE-1-PHOSPHATE ADENYLYLTRANSFERASE LARGE SUBUNIT 1, CHLOROPLASTIC-RELATED"/>
    <property type="match status" value="1"/>
</dbReference>
<dbReference type="RefSeq" id="WP_148883967.1">
    <property type="nucleotide sequence ID" value="NZ_CP042813.1"/>
</dbReference>
<evidence type="ECO:0000256" key="2">
    <source>
        <dbReference type="ARBA" id="ARBA00022600"/>
    </source>
</evidence>
<dbReference type="Gene3D" id="2.160.10.10">
    <property type="entry name" value="Hexapeptide repeat proteins"/>
    <property type="match status" value="1"/>
</dbReference>
<dbReference type="GO" id="GO:0008878">
    <property type="term" value="F:glucose-1-phosphate adenylyltransferase activity"/>
    <property type="evidence" value="ECO:0007669"/>
    <property type="project" value="UniProtKB-UniRule"/>
</dbReference>
<keyword evidence="2" id="KW-0321">Glycogen metabolism</keyword>
<dbReference type="EC" id="2.7.7.27" evidence="8"/>
<evidence type="ECO:0000256" key="3">
    <source>
        <dbReference type="ARBA" id="ARBA00022679"/>
    </source>
</evidence>
<dbReference type="InterPro" id="IPR029044">
    <property type="entry name" value="Nucleotide-diphossugar_trans"/>
</dbReference>